<accession>A0A1G2DX48</accession>
<dbReference type="Pfam" id="PF07963">
    <property type="entry name" value="N_methyl"/>
    <property type="match status" value="1"/>
</dbReference>
<dbReference type="InterPro" id="IPR045584">
    <property type="entry name" value="Pilin-like"/>
</dbReference>
<dbReference type="InterPro" id="IPR012902">
    <property type="entry name" value="N_methyl_site"/>
</dbReference>
<proteinExistence type="predicted"/>
<gene>
    <name evidence="2" type="ORF">A2V72_01545</name>
</gene>
<reference evidence="2 3" key="1">
    <citation type="journal article" date="2016" name="Nat. Commun.">
        <title>Thousands of microbial genomes shed light on interconnected biogeochemical processes in an aquifer system.</title>
        <authorList>
            <person name="Anantharaman K."/>
            <person name="Brown C.T."/>
            <person name="Hug L.A."/>
            <person name="Sharon I."/>
            <person name="Castelle C.J."/>
            <person name="Probst A.J."/>
            <person name="Thomas B.C."/>
            <person name="Singh A."/>
            <person name="Wilkins M.J."/>
            <person name="Karaoz U."/>
            <person name="Brodie E.L."/>
            <person name="Williams K.H."/>
            <person name="Hubbard S.S."/>
            <person name="Banfield J.F."/>
        </authorList>
    </citation>
    <scope>NUCLEOTIDE SEQUENCE [LARGE SCALE GENOMIC DNA]</scope>
</reference>
<keyword evidence="1" id="KW-1133">Transmembrane helix</keyword>
<keyword evidence="1" id="KW-0472">Membrane</keyword>
<dbReference type="NCBIfam" id="TIGR02532">
    <property type="entry name" value="IV_pilin_GFxxxE"/>
    <property type="match status" value="1"/>
</dbReference>
<dbReference type="Gene3D" id="3.30.700.10">
    <property type="entry name" value="Glycoprotein, Type 4 Pilin"/>
    <property type="match status" value="1"/>
</dbReference>
<evidence type="ECO:0000313" key="3">
    <source>
        <dbReference type="Proteomes" id="UP000178893"/>
    </source>
</evidence>
<protein>
    <recommendedName>
        <fullName evidence="4">Prepilin-type N-terminal cleavage/methylation domain-containing protein</fullName>
    </recommendedName>
</protein>
<dbReference type="AlphaFoldDB" id="A0A1G2DX48"/>
<keyword evidence="1" id="KW-0812">Transmembrane</keyword>
<feature type="transmembrane region" description="Helical" evidence="1">
    <location>
        <begin position="6"/>
        <end position="28"/>
    </location>
</feature>
<dbReference type="EMBL" id="MHLW01000012">
    <property type="protein sequence ID" value="OGZ18175.1"/>
    <property type="molecule type" value="Genomic_DNA"/>
</dbReference>
<evidence type="ECO:0000313" key="2">
    <source>
        <dbReference type="EMBL" id="OGZ18175.1"/>
    </source>
</evidence>
<dbReference type="PROSITE" id="PS00409">
    <property type="entry name" value="PROKAR_NTER_METHYL"/>
    <property type="match status" value="1"/>
</dbReference>
<evidence type="ECO:0000256" key="1">
    <source>
        <dbReference type="SAM" id="Phobius"/>
    </source>
</evidence>
<comment type="caution">
    <text evidence="2">The sequence shown here is derived from an EMBL/GenBank/DDBJ whole genome shotgun (WGS) entry which is preliminary data.</text>
</comment>
<organism evidence="2 3">
    <name type="scientific">Candidatus Nealsonbacteria bacterium RBG_13_37_56</name>
    <dbReference type="NCBI Taxonomy" id="1801661"/>
    <lineage>
        <taxon>Bacteria</taxon>
        <taxon>Candidatus Nealsoniibacteriota</taxon>
    </lineage>
</organism>
<sequence>MNKGFTLIEMLVVVLIFTIVMGIAMGVFTSALKLQKYNLAYQQLLSQVSYAMEYMDRSIRMAVKNPALATYNCSFDIYNKNYYRVSTSYLRFVNYKGQCQNFYLSSGQIRSLNTAIYASSLPLISSDFTVTVLRFVISGDAAGSQPKVTIVMEIEAKTTVLPKPKIKIQTTVSQRNLNI</sequence>
<dbReference type="SUPFAM" id="SSF54523">
    <property type="entry name" value="Pili subunits"/>
    <property type="match status" value="1"/>
</dbReference>
<evidence type="ECO:0008006" key="4">
    <source>
        <dbReference type="Google" id="ProtNLM"/>
    </source>
</evidence>
<name>A0A1G2DX48_9BACT</name>
<dbReference type="Proteomes" id="UP000178893">
    <property type="component" value="Unassembled WGS sequence"/>
</dbReference>